<feature type="transmembrane region" description="Helical" evidence="13">
    <location>
        <begin position="20"/>
        <end position="39"/>
    </location>
</feature>
<dbReference type="PANTHER" id="PTHR45528:SF1">
    <property type="entry name" value="SENSOR HISTIDINE KINASE CPXA"/>
    <property type="match status" value="1"/>
</dbReference>
<dbReference type="SMART" id="SM00304">
    <property type="entry name" value="HAMP"/>
    <property type="match status" value="1"/>
</dbReference>
<organism evidence="15 16">
    <name type="scientific">Candidatus Choladousia intestinavium</name>
    <dbReference type="NCBI Taxonomy" id="2840727"/>
    <lineage>
        <taxon>Bacteria</taxon>
        <taxon>Bacillati</taxon>
        <taxon>Bacillota</taxon>
        <taxon>Clostridia</taxon>
        <taxon>Lachnospirales</taxon>
        <taxon>Lachnospiraceae</taxon>
        <taxon>Lachnospiraceae incertae sedis</taxon>
        <taxon>Candidatus Choladousia</taxon>
    </lineage>
</organism>
<dbReference type="InterPro" id="IPR050398">
    <property type="entry name" value="HssS/ArlS-like"/>
</dbReference>
<dbReference type="EMBL" id="DVGK01000078">
    <property type="protein sequence ID" value="HIR13634.1"/>
    <property type="molecule type" value="Genomic_DNA"/>
</dbReference>
<keyword evidence="7" id="KW-0547">Nucleotide-binding</keyword>
<evidence type="ECO:0000256" key="4">
    <source>
        <dbReference type="ARBA" id="ARBA00022475"/>
    </source>
</evidence>
<keyword evidence="13" id="KW-0812">Transmembrane</keyword>
<comment type="caution">
    <text evidence="15">The sequence shown here is derived from an EMBL/GenBank/DDBJ whole genome shotgun (WGS) entry which is preliminary data.</text>
</comment>
<sequence length="276" mass="32055">MERQKQRKSLFWRLSLQTKLLITFALTAVLMFVINILLYSEINQSMKKLDEVYATNVSLNELTECLEETHSDVLEYLNTKSSDSLEDYYRNVQEYRDMLEQVNSRIVDNKMRILEKNIRNMSETYLELADETIQAKRGRNVERYKAAFAEESQKYQYVQYAIYNLNNLRFQANSDNYSVLLTSLQYMEIISSVVVVIAAVINLVVLMLLIRTITEPLRMLAGSANEVADGNFDISLPDYSGEDEVGIVTHAFAKMIGSTPIWDYWPLWQVCSRSRV</sequence>
<evidence type="ECO:0000256" key="5">
    <source>
        <dbReference type="ARBA" id="ARBA00022553"/>
    </source>
</evidence>
<dbReference type="Gene3D" id="6.10.340.10">
    <property type="match status" value="1"/>
</dbReference>
<evidence type="ECO:0000256" key="2">
    <source>
        <dbReference type="ARBA" id="ARBA00004651"/>
    </source>
</evidence>
<dbReference type="PANTHER" id="PTHR45528">
    <property type="entry name" value="SENSOR HISTIDINE KINASE CPXA"/>
    <property type="match status" value="1"/>
</dbReference>
<gene>
    <name evidence="15" type="ORF">IAB31_06900</name>
</gene>
<evidence type="ECO:0000256" key="11">
    <source>
        <dbReference type="ARBA" id="ARBA00023136"/>
    </source>
</evidence>
<keyword evidence="5" id="KW-0597">Phosphoprotein</keyword>
<evidence type="ECO:0000313" key="16">
    <source>
        <dbReference type="Proteomes" id="UP000886757"/>
    </source>
</evidence>
<dbReference type="Pfam" id="PF00672">
    <property type="entry name" value="HAMP"/>
    <property type="match status" value="1"/>
</dbReference>
<dbReference type="Proteomes" id="UP000886757">
    <property type="component" value="Unassembled WGS sequence"/>
</dbReference>
<dbReference type="GO" id="GO:0000155">
    <property type="term" value="F:phosphorelay sensor kinase activity"/>
    <property type="evidence" value="ECO:0007669"/>
    <property type="project" value="TreeGrafter"/>
</dbReference>
<dbReference type="GO" id="GO:0005886">
    <property type="term" value="C:plasma membrane"/>
    <property type="evidence" value="ECO:0007669"/>
    <property type="project" value="UniProtKB-SubCell"/>
</dbReference>
<dbReference type="SUPFAM" id="SSF158472">
    <property type="entry name" value="HAMP domain-like"/>
    <property type="match status" value="1"/>
</dbReference>
<proteinExistence type="predicted"/>
<keyword evidence="11 13" id="KW-0472">Membrane</keyword>
<dbReference type="CDD" id="cd06225">
    <property type="entry name" value="HAMP"/>
    <property type="match status" value="1"/>
</dbReference>
<protein>
    <recommendedName>
        <fullName evidence="3">histidine kinase</fullName>
        <ecNumber evidence="3">2.7.13.3</ecNumber>
    </recommendedName>
</protein>
<keyword evidence="9" id="KW-0067">ATP-binding</keyword>
<evidence type="ECO:0000256" key="7">
    <source>
        <dbReference type="ARBA" id="ARBA00022741"/>
    </source>
</evidence>
<dbReference type="InterPro" id="IPR003660">
    <property type="entry name" value="HAMP_dom"/>
</dbReference>
<keyword evidence="4" id="KW-1003">Cell membrane</keyword>
<evidence type="ECO:0000256" key="8">
    <source>
        <dbReference type="ARBA" id="ARBA00022777"/>
    </source>
</evidence>
<reference evidence="15" key="1">
    <citation type="submission" date="2020-10" db="EMBL/GenBank/DDBJ databases">
        <authorList>
            <person name="Gilroy R."/>
        </authorList>
    </citation>
    <scope>NUCLEOTIDE SEQUENCE</scope>
    <source>
        <strain evidence="15">ChiSjej4B22-8148</strain>
    </source>
</reference>
<evidence type="ECO:0000256" key="9">
    <source>
        <dbReference type="ARBA" id="ARBA00022840"/>
    </source>
</evidence>
<dbReference type="GO" id="GO:0005524">
    <property type="term" value="F:ATP binding"/>
    <property type="evidence" value="ECO:0007669"/>
    <property type="project" value="UniProtKB-KW"/>
</dbReference>
<feature type="domain" description="HAMP" evidence="14">
    <location>
        <begin position="211"/>
        <end position="258"/>
    </location>
</feature>
<keyword evidence="13" id="KW-1133">Transmembrane helix</keyword>
<keyword evidence="6" id="KW-0808">Transferase</keyword>
<name>A0A9D1D943_9FIRM</name>
<evidence type="ECO:0000256" key="13">
    <source>
        <dbReference type="SAM" id="Phobius"/>
    </source>
</evidence>
<evidence type="ECO:0000313" key="15">
    <source>
        <dbReference type="EMBL" id="HIR13634.1"/>
    </source>
</evidence>
<evidence type="ECO:0000256" key="6">
    <source>
        <dbReference type="ARBA" id="ARBA00022679"/>
    </source>
</evidence>
<feature type="coiled-coil region" evidence="12">
    <location>
        <begin position="85"/>
        <end position="131"/>
    </location>
</feature>
<feature type="transmembrane region" description="Helical" evidence="13">
    <location>
        <begin position="189"/>
        <end position="210"/>
    </location>
</feature>
<accession>A0A9D1D943</accession>
<keyword evidence="8" id="KW-0418">Kinase</keyword>
<keyword evidence="10" id="KW-0902">Two-component regulatory system</keyword>
<comment type="subcellular location">
    <subcellularLocation>
        <location evidence="2">Cell membrane</location>
        <topology evidence="2">Multi-pass membrane protein</topology>
    </subcellularLocation>
</comment>
<comment type="catalytic activity">
    <reaction evidence="1">
        <text>ATP + protein L-histidine = ADP + protein N-phospho-L-histidine.</text>
        <dbReference type="EC" id="2.7.13.3"/>
    </reaction>
</comment>
<evidence type="ECO:0000256" key="3">
    <source>
        <dbReference type="ARBA" id="ARBA00012438"/>
    </source>
</evidence>
<dbReference type="AlphaFoldDB" id="A0A9D1D943"/>
<dbReference type="EC" id="2.7.13.3" evidence="3"/>
<evidence type="ECO:0000256" key="1">
    <source>
        <dbReference type="ARBA" id="ARBA00000085"/>
    </source>
</evidence>
<reference evidence="15" key="2">
    <citation type="journal article" date="2021" name="PeerJ">
        <title>Extensive microbial diversity within the chicken gut microbiome revealed by metagenomics and culture.</title>
        <authorList>
            <person name="Gilroy R."/>
            <person name="Ravi A."/>
            <person name="Getino M."/>
            <person name="Pursley I."/>
            <person name="Horton D.L."/>
            <person name="Alikhan N.F."/>
            <person name="Baker D."/>
            <person name="Gharbi K."/>
            <person name="Hall N."/>
            <person name="Watson M."/>
            <person name="Adriaenssens E.M."/>
            <person name="Foster-Nyarko E."/>
            <person name="Jarju S."/>
            <person name="Secka A."/>
            <person name="Antonio M."/>
            <person name="Oren A."/>
            <person name="Chaudhuri R.R."/>
            <person name="La Ragione R."/>
            <person name="Hildebrand F."/>
            <person name="Pallen M.J."/>
        </authorList>
    </citation>
    <scope>NUCLEOTIDE SEQUENCE</scope>
    <source>
        <strain evidence="15">ChiSjej4B22-8148</strain>
    </source>
</reference>
<evidence type="ECO:0000256" key="10">
    <source>
        <dbReference type="ARBA" id="ARBA00023012"/>
    </source>
</evidence>
<evidence type="ECO:0000256" key="12">
    <source>
        <dbReference type="SAM" id="Coils"/>
    </source>
</evidence>
<dbReference type="PROSITE" id="PS50885">
    <property type="entry name" value="HAMP"/>
    <property type="match status" value="1"/>
</dbReference>
<keyword evidence="12" id="KW-0175">Coiled coil</keyword>
<evidence type="ECO:0000259" key="14">
    <source>
        <dbReference type="PROSITE" id="PS50885"/>
    </source>
</evidence>